<evidence type="ECO:0000313" key="2">
    <source>
        <dbReference type="EMBL" id="CBH99642.1"/>
    </source>
</evidence>
<name>E6PXI3_9ZZZZ</name>
<feature type="transmembrane region" description="Helical" evidence="1">
    <location>
        <begin position="43"/>
        <end position="61"/>
    </location>
</feature>
<dbReference type="EMBL" id="CABN01000039">
    <property type="protein sequence ID" value="CBH99642.1"/>
    <property type="molecule type" value="Genomic_DNA"/>
</dbReference>
<feature type="transmembrane region" description="Helical" evidence="1">
    <location>
        <begin position="67"/>
        <end position="85"/>
    </location>
</feature>
<protein>
    <submittedName>
        <fullName evidence="2">Uncharacterized protein</fullName>
    </submittedName>
</protein>
<dbReference type="AlphaFoldDB" id="E6PXI3"/>
<reference evidence="2" key="1">
    <citation type="submission" date="2009-10" db="EMBL/GenBank/DDBJ databases">
        <title>Diversity of trophic interactions inside an arsenic-rich microbial ecosystem.</title>
        <authorList>
            <person name="Bertin P.N."/>
            <person name="Heinrich-Salmeron A."/>
            <person name="Pelletier E."/>
            <person name="Goulhen-Chollet F."/>
            <person name="Arsene-Ploetze F."/>
            <person name="Gallien S."/>
            <person name="Calteau A."/>
            <person name="Vallenet D."/>
            <person name="Casiot C."/>
            <person name="Chane-Woon-Ming B."/>
            <person name="Giloteaux L."/>
            <person name="Barakat M."/>
            <person name="Bonnefoy V."/>
            <person name="Bruneel O."/>
            <person name="Chandler M."/>
            <person name="Cleiss J."/>
            <person name="Duran R."/>
            <person name="Elbaz-Poulichet F."/>
            <person name="Fonknechten N."/>
            <person name="Lauga B."/>
            <person name="Mornico D."/>
            <person name="Ortet P."/>
            <person name="Schaeffer C."/>
            <person name="Siguier P."/>
            <person name="Alexander Thil Smith A."/>
            <person name="Van Dorsselaer A."/>
            <person name="Weissenbach J."/>
            <person name="Medigue C."/>
            <person name="Le Paslier D."/>
        </authorList>
    </citation>
    <scope>NUCLEOTIDE SEQUENCE</scope>
</reference>
<keyword evidence="1" id="KW-0472">Membrane</keyword>
<sequence>MLICRIYSSLRSSPRLPDDAYQCGQKCPSGDSIRPCYECVPPVRVVFAALGIFIACALFFWGDGKRYTIFCACSLVFFAGSMLPAGHKYHCADGNNYPYDPSTLPHMQNCTPKTP</sequence>
<evidence type="ECO:0000256" key="1">
    <source>
        <dbReference type="SAM" id="Phobius"/>
    </source>
</evidence>
<comment type="caution">
    <text evidence="2">The sequence shown here is derived from an EMBL/GenBank/DDBJ whole genome shotgun (WGS) entry which is preliminary data.</text>
</comment>
<keyword evidence="1" id="KW-1133">Transmembrane helix</keyword>
<gene>
    <name evidence="2" type="ORF">CARN3_0583</name>
</gene>
<keyword evidence="1" id="KW-0812">Transmembrane</keyword>
<accession>E6PXI3</accession>
<proteinExistence type="predicted"/>
<organism evidence="2">
    <name type="scientific">mine drainage metagenome</name>
    <dbReference type="NCBI Taxonomy" id="410659"/>
    <lineage>
        <taxon>unclassified sequences</taxon>
        <taxon>metagenomes</taxon>
        <taxon>ecological metagenomes</taxon>
    </lineage>
</organism>